<dbReference type="Proteomes" id="UP000218231">
    <property type="component" value="Unassembled WGS sequence"/>
</dbReference>
<organism evidence="3 4">
    <name type="scientific">Diploscapter pachys</name>
    <dbReference type="NCBI Taxonomy" id="2018661"/>
    <lineage>
        <taxon>Eukaryota</taxon>
        <taxon>Metazoa</taxon>
        <taxon>Ecdysozoa</taxon>
        <taxon>Nematoda</taxon>
        <taxon>Chromadorea</taxon>
        <taxon>Rhabditida</taxon>
        <taxon>Rhabditina</taxon>
        <taxon>Rhabditomorpha</taxon>
        <taxon>Rhabditoidea</taxon>
        <taxon>Rhabditidae</taxon>
        <taxon>Diploscapter</taxon>
    </lineage>
</organism>
<comment type="caution">
    <text evidence="3">The sequence shown here is derived from an EMBL/GenBank/DDBJ whole genome shotgun (WGS) entry which is preliminary data.</text>
</comment>
<keyword evidence="4" id="KW-1185">Reference proteome</keyword>
<dbReference type="EMBL" id="LIAE01005573">
    <property type="protein sequence ID" value="PAV93237.1"/>
    <property type="molecule type" value="Genomic_DNA"/>
</dbReference>
<evidence type="ECO:0000313" key="3">
    <source>
        <dbReference type="EMBL" id="PAV93237.1"/>
    </source>
</evidence>
<dbReference type="AlphaFoldDB" id="A0A2A2M4T9"/>
<gene>
    <name evidence="3" type="ORF">WR25_01124</name>
</gene>
<feature type="transmembrane region" description="Helical" evidence="2">
    <location>
        <begin position="34"/>
        <end position="62"/>
    </location>
</feature>
<keyword evidence="2" id="KW-0472">Membrane</keyword>
<evidence type="ECO:0000313" key="4">
    <source>
        <dbReference type="Proteomes" id="UP000218231"/>
    </source>
</evidence>
<protein>
    <submittedName>
        <fullName evidence="3">Uncharacterized protein</fullName>
    </submittedName>
</protein>
<evidence type="ECO:0000256" key="1">
    <source>
        <dbReference type="SAM" id="MobiDB-lite"/>
    </source>
</evidence>
<feature type="transmembrane region" description="Helical" evidence="2">
    <location>
        <begin position="68"/>
        <end position="85"/>
    </location>
</feature>
<feature type="region of interest" description="Disordered" evidence="1">
    <location>
        <begin position="128"/>
        <end position="147"/>
    </location>
</feature>
<reference evidence="3 4" key="1">
    <citation type="journal article" date="2017" name="Curr. Biol.">
        <title>Genome architecture and evolution of a unichromosomal asexual nematode.</title>
        <authorList>
            <person name="Fradin H."/>
            <person name="Zegar C."/>
            <person name="Gutwein M."/>
            <person name="Lucas J."/>
            <person name="Kovtun M."/>
            <person name="Corcoran D."/>
            <person name="Baugh L.R."/>
            <person name="Kiontke K."/>
            <person name="Gunsalus K."/>
            <person name="Fitch D.H."/>
            <person name="Piano F."/>
        </authorList>
    </citation>
    <scope>NUCLEOTIDE SEQUENCE [LARGE SCALE GENOMIC DNA]</scope>
    <source>
        <strain evidence="3">PF1309</strain>
    </source>
</reference>
<keyword evidence="2" id="KW-0812">Transmembrane</keyword>
<name>A0A2A2M4T9_9BILA</name>
<proteinExistence type="predicted"/>
<accession>A0A2A2M4T9</accession>
<feature type="region of interest" description="Disordered" evidence="1">
    <location>
        <begin position="1"/>
        <end position="27"/>
    </location>
</feature>
<feature type="compositionally biased region" description="Polar residues" evidence="1">
    <location>
        <begin position="14"/>
        <end position="27"/>
    </location>
</feature>
<evidence type="ECO:0000256" key="2">
    <source>
        <dbReference type="SAM" id="Phobius"/>
    </source>
</evidence>
<keyword evidence="2" id="KW-1133">Transmembrane helix</keyword>
<sequence>MTKKRERNGPAIDRSNTPVPNHPPQRQRSFSDPFFSAAFCSSVIACAFTSASSIASACYLVAERALDAALDVLTGALGLLCFAFGHQTVIVGRLADGFLDVAGDLVAGRCDLVGEFAHRSSPAIDCDPPAGPLDLSQEQRAEVGPVP</sequence>